<dbReference type="CDD" id="cd06261">
    <property type="entry name" value="TM_PBP2"/>
    <property type="match status" value="1"/>
</dbReference>
<sequence>MNLFADTWAYLTDSGNWTGDGGLVDLAVEQLLLTTTALLIAMVIGLPIALWLGHLGRGGFLAINISGVGRAIPTFAVLALLVLWEPVGTDTFGPFGRAGLATLIALALFALPPIVTNAYVGVDQTPRDVREAADGMGMRGSQKFFRVELPLASPLVVAGLRLALVQVWATATIAALVAGPGLGNVITAGFFNGDYPRGLAGAVIVAAIALILELLSALAQRAVQTRARPDTRGLRPRDTEGDADEGSTDPGSGPGLGAGDGRRVLRQ</sequence>
<dbReference type="GO" id="GO:0005886">
    <property type="term" value="C:plasma membrane"/>
    <property type="evidence" value="ECO:0007669"/>
    <property type="project" value="UniProtKB-SubCell"/>
</dbReference>
<evidence type="ECO:0000256" key="4">
    <source>
        <dbReference type="ARBA" id="ARBA00022989"/>
    </source>
</evidence>
<dbReference type="GO" id="GO:0055085">
    <property type="term" value="P:transmembrane transport"/>
    <property type="evidence" value="ECO:0007669"/>
    <property type="project" value="InterPro"/>
</dbReference>
<feature type="transmembrane region" description="Helical" evidence="6">
    <location>
        <begin position="31"/>
        <end position="53"/>
    </location>
</feature>
<dbReference type="PROSITE" id="PS50928">
    <property type="entry name" value="ABC_TM1"/>
    <property type="match status" value="1"/>
</dbReference>
<dbReference type="InterPro" id="IPR051204">
    <property type="entry name" value="ABC_transp_perm/SBD"/>
</dbReference>
<keyword evidence="4 6" id="KW-1133">Transmembrane helix</keyword>
<evidence type="ECO:0000256" key="5">
    <source>
        <dbReference type="ARBA" id="ARBA00023136"/>
    </source>
</evidence>
<protein>
    <submittedName>
        <fullName evidence="9">ABC transporter permease</fullName>
    </submittedName>
</protein>
<evidence type="ECO:0000313" key="10">
    <source>
        <dbReference type="Proteomes" id="UP000295198"/>
    </source>
</evidence>
<feature type="transmembrane region" description="Helical" evidence="6">
    <location>
        <begin position="96"/>
        <end position="120"/>
    </location>
</feature>
<feature type="transmembrane region" description="Helical" evidence="6">
    <location>
        <begin position="151"/>
        <end position="178"/>
    </location>
</feature>
<feature type="transmembrane region" description="Helical" evidence="6">
    <location>
        <begin position="60"/>
        <end position="84"/>
    </location>
</feature>
<evidence type="ECO:0000256" key="6">
    <source>
        <dbReference type="RuleBase" id="RU363032"/>
    </source>
</evidence>
<dbReference type="EMBL" id="SDKM01000004">
    <property type="protein sequence ID" value="RYP88029.1"/>
    <property type="molecule type" value="Genomic_DNA"/>
</dbReference>
<dbReference type="AlphaFoldDB" id="A0A4V1XZV1"/>
<keyword evidence="10" id="KW-1185">Reference proteome</keyword>
<evidence type="ECO:0000259" key="8">
    <source>
        <dbReference type="PROSITE" id="PS50928"/>
    </source>
</evidence>
<evidence type="ECO:0000256" key="7">
    <source>
        <dbReference type="SAM" id="MobiDB-lite"/>
    </source>
</evidence>
<evidence type="ECO:0000313" key="9">
    <source>
        <dbReference type="EMBL" id="RYP88029.1"/>
    </source>
</evidence>
<reference evidence="9 10" key="1">
    <citation type="submission" date="2019-01" db="EMBL/GenBank/DDBJ databases">
        <title>Nocardioides guangzhouensis sp. nov., an actinobacterium isolated from soil.</title>
        <authorList>
            <person name="Fu Y."/>
            <person name="Cai Y."/>
            <person name="Lin Z."/>
            <person name="Chen P."/>
        </authorList>
    </citation>
    <scope>NUCLEOTIDE SEQUENCE [LARGE SCALE GENOMIC DNA]</scope>
    <source>
        <strain evidence="9 10">130</strain>
    </source>
</reference>
<organism evidence="9 10">
    <name type="scientific">Nocardioides guangzhouensis</name>
    <dbReference type="NCBI Taxonomy" id="2497878"/>
    <lineage>
        <taxon>Bacteria</taxon>
        <taxon>Bacillati</taxon>
        <taxon>Actinomycetota</taxon>
        <taxon>Actinomycetes</taxon>
        <taxon>Propionibacteriales</taxon>
        <taxon>Nocardioidaceae</taxon>
        <taxon>Nocardioides</taxon>
    </lineage>
</organism>
<keyword evidence="5 6" id="KW-0472">Membrane</keyword>
<comment type="caution">
    <text evidence="9">The sequence shown here is derived from an EMBL/GenBank/DDBJ whole genome shotgun (WGS) entry which is preliminary data.</text>
</comment>
<dbReference type="PANTHER" id="PTHR30177:SF33">
    <property type="entry name" value="POSSIBLE OSMOPROTECTANT (GLYCINE BETAINE_CARNITINE_CHOLINE_L-PROLINE) TRANSPORT INTEGRAL MEMBRANE PROTEIN ABC TRANSPORTER PROZ"/>
    <property type="match status" value="1"/>
</dbReference>
<dbReference type="Gene3D" id="1.10.3720.10">
    <property type="entry name" value="MetI-like"/>
    <property type="match status" value="1"/>
</dbReference>
<feature type="compositionally biased region" description="Basic and acidic residues" evidence="7">
    <location>
        <begin position="227"/>
        <end position="240"/>
    </location>
</feature>
<feature type="region of interest" description="Disordered" evidence="7">
    <location>
        <begin position="226"/>
        <end position="267"/>
    </location>
</feature>
<keyword evidence="2 6" id="KW-0813">Transport</keyword>
<dbReference type="OrthoDB" id="5244012at2"/>
<evidence type="ECO:0000256" key="3">
    <source>
        <dbReference type="ARBA" id="ARBA00022692"/>
    </source>
</evidence>
<dbReference type="Pfam" id="PF00528">
    <property type="entry name" value="BPD_transp_1"/>
    <property type="match status" value="1"/>
</dbReference>
<comment type="subcellular location">
    <subcellularLocation>
        <location evidence="6">Cell membrane</location>
        <topology evidence="6">Multi-pass membrane protein</topology>
    </subcellularLocation>
    <subcellularLocation>
        <location evidence="1">Membrane</location>
        <topology evidence="1">Multi-pass membrane protein</topology>
    </subcellularLocation>
</comment>
<gene>
    <name evidence="9" type="ORF">EKO23_04045</name>
</gene>
<feature type="transmembrane region" description="Helical" evidence="6">
    <location>
        <begin position="198"/>
        <end position="219"/>
    </location>
</feature>
<dbReference type="PANTHER" id="PTHR30177">
    <property type="entry name" value="GLYCINE BETAINE/L-PROLINE TRANSPORT SYSTEM PERMEASE PROTEIN PROW"/>
    <property type="match status" value="1"/>
</dbReference>
<dbReference type="Proteomes" id="UP000295198">
    <property type="component" value="Unassembled WGS sequence"/>
</dbReference>
<evidence type="ECO:0000256" key="1">
    <source>
        <dbReference type="ARBA" id="ARBA00004141"/>
    </source>
</evidence>
<name>A0A4V1XZV1_9ACTN</name>
<dbReference type="SUPFAM" id="SSF161098">
    <property type="entry name" value="MetI-like"/>
    <property type="match status" value="1"/>
</dbReference>
<dbReference type="RefSeq" id="WP_134714350.1">
    <property type="nucleotide sequence ID" value="NZ_SDKM01000004.1"/>
</dbReference>
<proteinExistence type="inferred from homology"/>
<accession>A0A4V1XZV1</accession>
<evidence type="ECO:0000256" key="2">
    <source>
        <dbReference type="ARBA" id="ARBA00022448"/>
    </source>
</evidence>
<dbReference type="InterPro" id="IPR035906">
    <property type="entry name" value="MetI-like_sf"/>
</dbReference>
<comment type="similarity">
    <text evidence="6">Belongs to the binding-protein-dependent transport system permease family.</text>
</comment>
<dbReference type="InterPro" id="IPR000515">
    <property type="entry name" value="MetI-like"/>
</dbReference>
<keyword evidence="3 6" id="KW-0812">Transmembrane</keyword>
<feature type="domain" description="ABC transmembrane type-1" evidence="8">
    <location>
        <begin position="27"/>
        <end position="216"/>
    </location>
</feature>
<dbReference type="GO" id="GO:0031460">
    <property type="term" value="P:glycine betaine transport"/>
    <property type="evidence" value="ECO:0007669"/>
    <property type="project" value="TreeGrafter"/>
</dbReference>